<dbReference type="Gene3D" id="3.40.50.1820">
    <property type="entry name" value="alpha/beta hydrolase"/>
    <property type="match status" value="1"/>
</dbReference>
<name>A0AA41ZH79_9GAMM</name>
<comment type="caution">
    <text evidence="1">The sequence shown here is derived from an EMBL/GenBank/DDBJ whole genome shotgun (WGS) entry which is preliminary data.</text>
</comment>
<gene>
    <name evidence="1" type="ORF">OQ287_10725</name>
</gene>
<dbReference type="GO" id="GO:0016787">
    <property type="term" value="F:hydrolase activity"/>
    <property type="evidence" value="ECO:0007669"/>
    <property type="project" value="UniProtKB-KW"/>
</dbReference>
<dbReference type="PANTHER" id="PTHR35602:SF3">
    <property type="entry name" value="ESTERASE YQIA"/>
    <property type="match status" value="1"/>
</dbReference>
<dbReference type="PANTHER" id="PTHR35602">
    <property type="entry name" value="ESTERASE YQIA-RELATED"/>
    <property type="match status" value="1"/>
</dbReference>
<organism evidence="1 2">
    <name type="scientific">Larsenimonas rhizosphaerae</name>
    <dbReference type="NCBI Taxonomy" id="2944682"/>
    <lineage>
        <taxon>Bacteria</taxon>
        <taxon>Pseudomonadati</taxon>
        <taxon>Pseudomonadota</taxon>
        <taxon>Gammaproteobacteria</taxon>
        <taxon>Oceanospirillales</taxon>
        <taxon>Halomonadaceae</taxon>
        <taxon>Larsenimonas</taxon>
    </lineage>
</organism>
<dbReference type="InterPro" id="IPR008886">
    <property type="entry name" value="UPF0227/Esterase_YqiA"/>
</dbReference>
<dbReference type="Pfam" id="PF05728">
    <property type="entry name" value="UPF0227"/>
    <property type="match status" value="1"/>
</dbReference>
<keyword evidence="1" id="KW-0378">Hydrolase</keyword>
<dbReference type="RefSeq" id="WP_250939581.1">
    <property type="nucleotide sequence ID" value="NZ_JAMLJK010000005.1"/>
</dbReference>
<protein>
    <submittedName>
        <fullName evidence="1">Alpha/beta fold hydrolase</fullName>
    </submittedName>
</protein>
<dbReference type="SUPFAM" id="SSF53474">
    <property type="entry name" value="alpha/beta-Hydrolases"/>
    <property type="match status" value="1"/>
</dbReference>
<dbReference type="AlphaFoldDB" id="A0AA41ZH79"/>
<reference evidence="1" key="1">
    <citation type="submission" date="2022-11" db="EMBL/GenBank/DDBJ databases">
        <title>Larsenimonas rhizosphaerae sp. nov., isolated from a tidal mudflat.</title>
        <authorList>
            <person name="Lee S.D."/>
            <person name="Kim I.S."/>
        </authorList>
    </citation>
    <scope>NUCLEOTIDE SEQUENCE</scope>
    <source>
        <strain evidence="1">GH2-1</strain>
    </source>
</reference>
<proteinExistence type="predicted"/>
<keyword evidence="2" id="KW-1185">Reference proteome</keyword>
<sequence length="206" mass="22407">MATVDHVLYLHGFNSHPSAWKSEMTRKACALATPRPDFHAPHLIPRPGEAFAIAEAAFRALPGRTLVIGSSLGGFVGLGLAERFDVEALVLINPAVRPSMLASQWVGTTHENPYTGDACFIEPAFVDELKALEVTSPRRMERCLAIYGTADDTLDYREAEQLLKGSRTLLSEGDTHGLDRYADFLPTVLAQGGLTLNRADLVECLS</sequence>
<evidence type="ECO:0000313" key="1">
    <source>
        <dbReference type="EMBL" id="MCX2524712.1"/>
    </source>
</evidence>
<dbReference type="InterPro" id="IPR029058">
    <property type="entry name" value="AB_hydrolase_fold"/>
</dbReference>
<dbReference type="Proteomes" id="UP001165678">
    <property type="component" value="Unassembled WGS sequence"/>
</dbReference>
<accession>A0AA41ZH79</accession>
<evidence type="ECO:0000313" key="2">
    <source>
        <dbReference type="Proteomes" id="UP001165678"/>
    </source>
</evidence>
<dbReference type="EMBL" id="JAPIVE010000003">
    <property type="protein sequence ID" value="MCX2524712.1"/>
    <property type="molecule type" value="Genomic_DNA"/>
</dbReference>